<reference evidence="4" key="1">
    <citation type="submission" date="2018-05" db="EMBL/GenBank/DDBJ databases">
        <authorList>
            <person name="Lanie J.A."/>
            <person name="Ng W.-L."/>
            <person name="Kazmierczak K.M."/>
            <person name="Andrzejewski T.M."/>
            <person name="Davidsen T.M."/>
            <person name="Wayne K.J."/>
            <person name="Tettelin H."/>
            <person name="Glass J.I."/>
            <person name="Rusch D."/>
            <person name="Podicherti R."/>
            <person name="Tsui H.-C.T."/>
            <person name="Winkler M.E."/>
        </authorList>
    </citation>
    <scope>NUCLEOTIDE SEQUENCE</scope>
</reference>
<dbReference type="PANTHER" id="PTHR43834:SF6">
    <property type="entry name" value="GTPASE DER"/>
    <property type="match status" value="1"/>
</dbReference>
<evidence type="ECO:0000256" key="1">
    <source>
        <dbReference type="ARBA" id="ARBA00022741"/>
    </source>
</evidence>
<keyword evidence="1" id="KW-0547">Nucleotide-binding</keyword>
<feature type="domain" description="GTPase Der C-terminal KH-domain-like" evidence="3">
    <location>
        <begin position="109"/>
        <end position="186"/>
    </location>
</feature>
<dbReference type="AlphaFoldDB" id="A0A382SFF5"/>
<evidence type="ECO:0008006" key="5">
    <source>
        <dbReference type="Google" id="ProtNLM"/>
    </source>
</evidence>
<evidence type="ECO:0000259" key="2">
    <source>
        <dbReference type="Pfam" id="PF00009"/>
    </source>
</evidence>
<dbReference type="PANTHER" id="PTHR43834">
    <property type="entry name" value="GTPASE DER"/>
    <property type="match status" value="1"/>
</dbReference>
<accession>A0A382SFF5</accession>
<dbReference type="SUPFAM" id="SSF52540">
    <property type="entry name" value="P-loop containing nucleoside triphosphate hydrolases"/>
    <property type="match status" value="1"/>
</dbReference>
<dbReference type="Gene3D" id="3.30.300.20">
    <property type="match status" value="1"/>
</dbReference>
<dbReference type="GO" id="GO:0005525">
    <property type="term" value="F:GTP binding"/>
    <property type="evidence" value="ECO:0007669"/>
    <property type="project" value="InterPro"/>
</dbReference>
<evidence type="ECO:0000313" key="4">
    <source>
        <dbReference type="EMBL" id="SVD07947.1"/>
    </source>
</evidence>
<organism evidence="4">
    <name type="scientific">marine metagenome</name>
    <dbReference type="NCBI Taxonomy" id="408172"/>
    <lineage>
        <taxon>unclassified sequences</taxon>
        <taxon>metagenomes</taxon>
        <taxon>ecological metagenomes</taxon>
    </lineage>
</organism>
<dbReference type="Gene3D" id="3.40.50.300">
    <property type="entry name" value="P-loop containing nucleotide triphosphate hydrolases"/>
    <property type="match status" value="1"/>
</dbReference>
<dbReference type="GO" id="GO:0003924">
    <property type="term" value="F:GTPase activity"/>
    <property type="evidence" value="ECO:0007669"/>
    <property type="project" value="InterPro"/>
</dbReference>
<feature type="non-terminal residue" evidence="4">
    <location>
        <position position="1"/>
    </location>
</feature>
<sequence>YSIIMALKAMDRCDIAILIIDGSTGPTDQDATIAGYADERGRGCIIALNKWDLAKNRGISFSEYEKQIKSRLKFLDFAPVIPISAKTGEEVDRLLPKTAEVFQEYSRNLPTVQLNRCFERAIERNPIRGYRGKFVKLFYSTQVKNRPPTFRCFVSHPGGIHFSYKRYLVNSLRKDFGFSGTPLRLIISGKKERN</sequence>
<dbReference type="InterPro" id="IPR027417">
    <property type="entry name" value="P-loop_NTPase"/>
</dbReference>
<dbReference type="InterPro" id="IPR015946">
    <property type="entry name" value="KH_dom-like_a/b"/>
</dbReference>
<proteinExistence type="predicted"/>
<dbReference type="Pfam" id="PF00009">
    <property type="entry name" value="GTP_EFTU"/>
    <property type="match status" value="1"/>
</dbReference>
<feature type="domain" description="Tr-type G" evidence="2">
    <location>
        <begin position="8"/>
        <end position="102"/>
    </location>
</feature>
<name>A0A382SFF5_9ZZZZ</name>
<protein>
    <recommendedName>
        <fullName evidence="5">GTPase Der C-terminal KH-domain-like domain-containing protein</fullName>
    </recommendedName>
</protein>
<dbReference type="Pfam" id="PF14714">
    <property type="entry name" value="KH_dom-like"/>
    <property type="match status" value="1"/>
</dbReference>
<dbReference type="InterPro" id="IPR032859">
    <property type="entry name" value="KH_dom-like"/>
</dbReference>
<dbReference type="EMBL" id="UINC01128289">
    <property type="protein sequence ID" value="SVD07947.1"/>
    <property type="molecule type" value="Genomic_DNA"/>
</dbReference>
<dbReference type="InterPro" id="IPR000795">
    <property type="entry name" value="T_Tr_GTP-bd_dom"/>
</dbReference>
<evidence type="ECO:0000259" key="3">
    <source>
        <dbReference type="Pfam" id="PF14714"/>
    </source>
</evidence>
<gene>
    <name evidence="4" type="ORF">METZ01_LOCUS360801</name>
</gene>
<dbReference type="FunFam" id="3.30.300.20:FF:000004">
    <property type="entry name" value="GTPase Der"/>
    <property type="match status" value="1"/>
</dbReference>